<dbReference type="AlphaFoldDB" id="A0A9P7BMJ3"/>
<proteinExistence type="predicted"/>
<feature type="domain" description="Reverse transcriptase" evidence="1">
    <location>
        <begin position="448"/>
        <end position="731"/>
    </location>
</feature>
<evidence type="ECO:0000313" key="3">
    <source>
        <dbReference type="Proteomes" id="UP000716291"/>
    </source>
</evidence>
<protein>
    <recommendedName>
        <fullName evidence="1">Reverse transcriptase domain-containing protein</fullName>
    </recommendedName>
</protein>
<dbReference type="Pfam" id="PF00078">
    <property type="entry name" value="RVT_1"/>
    <property type="match status" value="1"/>
</dbReference>
<comment type="caution">
    <text evidence="2">The sequence shown here is derived from an EMBL/GenBank/DDBJ whole genome shotgun (WGS) entry which is preliminary data.</text>
</comment>
<accession>A0A9P7BMJ3</accession>
<dbReference type="CDD" id="cd01650">
    <property type="entry name" value="RT_nLTR_like"/>
    <property type="match status" value="1"/>
</dbReference>
<organism evidence="2 3">
    <name type="scientific">Rhizopus oryzae</name>
    <name type="common">Mucormycosis agent</name>
    <name type="synonym">Rhizopus arrhizus var. delemar</name>
    <dbReference type="NCBI Taxonomy" id="64495"/>
    <lineage>
        <taxon>Eukaryota</taxon>
        <taxon>Fungi</taxon>
        <taxon>Fungi incertae sedis</taxon>
        <taxon>Mucoromycota</taxon>
        <taxon>Mucoromycotina</taxon>
        <taxon>Mucoromycetes</taxon>
        <taxon>Mucorales</taxon>
        <taxon>Mucorineae</taxon>
        <taxon>Rhizopodaceae</taxon>
        <taxon>Rhizopus</taxon>
    </lineage>
</organism>
<keyword evidence="3" id="KW-1185">Reference proteome</keyword>
<evidence type="ECO:0000313" key="2">
    <source>
        <dbReference type="EMBL" id="KAG1301720.1"/>
    </source>
</evidence>
<reference evidence="2" key="1">
    <citation type="journal article" date="2020" name="Microb. Genom.">
        <title>Genetic diversity of clinical and environmental Mucorales isolates obtained from an investigation of mucormycosis cases among solid organ transplant recipients.</title>
        <authorList>
            <person name="Nguyen M.H."/>
            <person name="Kaul D."/>
            <person name="Muto C."/>
            <person name="Cheng S.J."/>
            <person name="Richter R.A."/>
            <person name="Bruno V.M."/>
            <person name="Liu G."/>
            <person name="Beyhan S."/>
            <person name="Sundermann A.J."/>
            <person name="Mounaud S."/>
            <person name="Pasculle A.W."/>
            <person name="Nierman W.C."/>
            <person name="Driscoll E."/>
            <person name="Cumbie R."/>
            <person name="Clancy C.J."/>
            <person name="Dupont C.L."/>
        </authorList>
    </citation>
    <scope>NUCLEOTIDE SEQUENCE</scope>
    <source>
        <strain evidence="2">GL11</strain>
    </source>
</reference>
<dbReference type="SUPFAM" id="SSF56672">
    <property type="entry name" value="DNA/RNA polymerases"/>
    <property type="match status" value="1"/>
</dbReference>
<dbReference type="InterPro" id="IPR043502">
    <property type="entry name" value="DNA/RNA_pol_sf"/>
</dbReference>
<dbReference type="SUPFAM" id="SSF56219">
    <property type="entry name" value="DNase I-like"/>
    <property type="match status" value="1"/>
</dbReference>
<name>A0A9P7BMJ3_RHIOR</name>
<dbReference type="PROSITE" id="PS50878">
    <property type="entry name" value="RT_POL"/>
    <property type="match status" value="1"/>
</dbReference>
<dbReference type="Proteomes" id="UP000716291">
    <property type="component" value="Unassembled WGS sequence"/>
</dbReference>
<evidence type="ECO:0000259" key="1">
    <source>
        <dbReference type="PROSITE" id="PS50878"/>
    </source>
</evidence>
<gene>
    <name evidence="2" type="ORF">G6F64_011554</name>
</gene>
<dbReference type="InterPro" id="IPR036691">
    <property type="entry name" value="Endo/exonu/phosph_ase_sf"/>
</dbReference>
<dbReference type="EMBL" id="JAANQT010002875">
    <property type="protein sequence ID" value="KAG1301720.1"/>
    <property type="molecule type" value="Genomic_DNA"/>
</dbReference>
<dbReference type="InterPro" id="IPR000477">
    <property type="entry name" value="RT_dom"/>
</dbReference>
<sequence length="741" mass="84910">MKFQAHQTLWTKYCGIINLSQSQNMELIQQSDDQRFLLIKLTWSDESIQPIFILNLYAPASNAADRNVFFSSIIHQLNSLDSSNTIIQNLFIAGDFNFSFDNNSYHNTRRSNVPQRFLRFMLSQFEDCINHVEGGISYRPTFRRADSSTCIDYIFANKSIRNNCNNGNVEYMNKEWTDHALLSINFTVGTSSTGKGLWRANPNLAKNPAYIRKLNKQIEQYITHKLSKYNNSPQEKWDLLKKMVKKVTQNFCRNRCQWRNDQIKQLQSQRNDIFRRYSNNSTCLNILLPEVENKLAKLQTEIAEIDILRAGKRWIENNEKSAGYLKRTAESRNIKRNITKIVHPETGLECLDIKAKLDAASNFYSTLYSAEPIDHQDLESMLNTINKQVSPNDAKHIISSISFDDILDGSRRTPHKSSPGMDGLPYEILNLIIGHPSCKSLVLEVYNDAINKALFPKSWQQTCLVLLPKTGDLTSLSNWRPISLINTDCKVFTRIMNSRIMDISSKLITRFQSGFMHNRFIGDHGFACRLIMEDASKSTSISESLGVMLDQTKAYDRIHPEYLCKVLKRFGFPEKFIKCIHDLFFGNSISVNVNGSLADSIQQLRGLRQGDSISPILFNLAIEPFLLSILNNEIIDGYCLKARISNSDLQLTAPRPVKLLAYADDILIFINSKEEFLELQERLKVYNGASNSQVNYSKSVAFPLAGRSTFNNRELKELISHNGLRWFDSQSLGYIKNHQQA</sequence>
<dbReference type="Gene3D" id="3.60.10.10">
    <property type="entry name" value="Endonuclease/exonuclease/phosphatase"/>
    <property type="match status" value="1"/>
</dbReference>
<dbReference type="PANTHER" id="PTHR19446">
    <property type="entry name" value="REVERSE TRANSCRIPTASES"/>
    <property type="match status" value="1"/>
</dbReference>